<comment type="caution">
    <text evidence="2">The sequence shown here is derived from an EMBL/GenBank/DDBJ whole genome shotgun (WGS) entry which is preliminary data.</text>
</comment>
<keyword evidence="3" id="KW-1185">Reference proteome</keyword>
<dbReference type="Proteomes" id="UP000265703">
    <property type="component" value="Unassembled WGS sequence"/>
</dbReference>
<gene>
    <name evidence="2" type="ORF">C1645_841468</name>
</gene>
<feature type="region of interest" description="Disordered" evidence="1">
    <location>
        <begin position="1"/>
        <end position="30"/>
    </location>
</feature>
<sequence>MISRKKNNSKDDIDVYNNSNFHSEEQDDLEIPNESFMVENSPIEFQEYIIPCLLTSVITS</sequence>
<name>A0A397S2T8_9GLOM</name>
<accession>A0A397S2T8</accession>
<protein>
    <submittedName>
        <fullName evidence="2">Uncharacterized protein</fullName>
    </submittedName>
</protein>
<evidence type="ECO:0000256" key="1">
    <source>
        <dbReference type="SAM" id="MobiDB-lite"/>
    </source>
</evidence>
<dbReference type="EMBL" id="QKYT01001535">
    <property type="protein sequence ID" value="RIA79126.1"/>
    <property type="molecule type" value="Genomic_DNA"/>
</dbReference>
<proteinExistence type="predicted"/>
<reference evidence="2 3" key="1">
    <citation type="submission" date="2018-06" db="EMBL/GenBank/DDBJ databases">
        <title>Comparative genomics reveals the genomic features of Rhizophagus irregularis, R. cerebriforme, R. diaphanum and Gigaspora rosea, and their symbiotic lifestyle signature.</title>
        <authorList>
            <person name="Morin E."/>
            <person name="San Clemente H."/>
            <person name="Chen E.C.H."/>
            <person name="De La Providencia I."/>
            <person name="Hainaut M."/>
            <person name="Kuo A."/>
            <person name="Kohler A."/>
            <person name="Murat C."/>
            <person name="Tang N."/>
            <person name="Roy S."/>
            <person name="Loubradou J."/>
            <person name="Henrissat B."/>
            <person name="Grigoriev I.V."/>
            <person name="Corradi N."/>
            <person name="Roux C."/>
            <person name="Martin F.M."/>
        </authorList>
    </citation>
    <scope>NUCLEOTIDE SEQUENCE [LARGE SCALE GENOMIC DNA]</scope>
    <source>
        <strain evidence="2 3">DAOM 227022</strain>
    </source>
</reference>
<organism evidence="2 3">
    <name type="scientific">Glomus cerebriforme</name>
    <dbReference type="NCBI Taxonomy" id="658196"/>
    <lineage>
        <taxon>Eukaryota</taxon>
        <taxon>Fungi</taxon>
        <taxon>Fungi incertae sedis</taxon>
        <taxon>Mucoromycota</taxon>
        <taxon>Glomeromycotina</taxon>
        <taxon>Glomeromycetes</taxon>
        <taxon>Glomerales</taxon>
        <taxon>Glomeraceae</taxon>
        <taxon>Glomus</taxon>
    </lineage>
</organism>
<evidence type="ECO:0000313" key="3">
    <source>
        <dbReference type="Proteomes" id="UP000265703"/>
    </source>
</evidence>
<evidence type="ECO:0000313" key="2">
    <source>
        <dbReference type="EMBL" id="RIA79126.1"/>
    </source>
</evidence>
<dbReference type="AlphaFoldDB" id="A0A397S2T8"/>